<reference evidence="1 2" key="1">
    <citation type="submission" date="2019-09" db="EMBL/GenBank/DDBJ databases">
        <authorList>
            <person name="Depoorter E."/>
        </authorList>
    </citation>
    <scope>NUCLEOTIDE SEQUENCE [LARGE SCALE GENOMIC DNA]</scope>
    <source>
        <strain evidence="1">LMG 23254</strain>
    </source>
</reference>
<evidence type="ECO:0000313" key="2">
    <source>
        <dbReference type="Proteomes" id="UP000494218"/>
    </source>
</evidence>
<dbReference type="Proteomes" id="UP000494218">
    <property type="component" value="Unassembled WGS sequence"/>
</dbReference>
<dbReference type="AlphaFoldDB" id="A0A6P2RQG4"/>
<sequence length="55" mass="5852">MKVSSELAEETGKPILTSASYCLERFVSGATGFVMPGVQAEAVSLVARVVMPRHL</sequence>
<dbReference type="EMBL" id="CABVPW010000046">
    <property type="protein sequence ID" value="VWC38345.1"/>
    <property type="molecule type" value="Genomic_DNA"/>
</dbReference>
<gene>
    <name evidence="1" type="ORF">BLA23254_06778</name>
</gene>
<protein>
    <submittedName>
        <fullName evidence="1">Uncharacterized protein</fullName>
    </submittedName>
</protein>
<name>A0A6P2RQG4_BURL3</name>
<organism evidence="1 2">
    <name type="scientific">Burkholderia lata (strain ATCC 17760 / DSM 23089 / LMG 22485 / NCIMB 9086 / R18194 / 383)</name>
    <dbReference type="NCBI Taxonomy" id="482957"/>
    <lineage>
        <taxon>Bacteria</taxon>
        <taxon>Pseudomonadati</taxon>
        <taxon>Pseudomonadota</taxon>
        <taxon>Betaproteobacteria</taxon>
        <taxon>Burkholderiales</taxon>
        <taxon>Burkholderiaceae</taxon>
        <taxon>Burkholderia</taxon>
        <taxon>Burkholderia cepacia complex</taxon>
    </lineage>
</organism>
<accession>A0A6P2RQG4</accession>
<evidence type="ECO:0000313" key="1">
    <source>
        <dbReference type="EMBL" id="VWC38345.1"/>
    </source>
</evidence>
<proteinExistence type="predicted"/>